<organism evidence="1 2">
    <name type="scientific">Rhizophagus irregularis</name>
    <dbReference type="NCBI Taxonomy" id="588596"/>
    <lineage>
        <taxon>Eukaryota</taxon>
        <taxon>Fungi</taxon>
        <taxon>Fungi incertae sedis</taxon>
        <taxon>Mucoromycota</taxon>
        <taxon>Glomeromycotina</taxon>
        <taxon>Glomeromycetes</taxon>
        <taxon>Glomerales</taxon>
        <taxon>Glomeraceae</taxon>
        <taxon>Rhizophagus</taxon>
    </lineage>
</organism>
<dbReference type="EMBL" id="LLXL01001511">
    <property type="protein sequence ID" value="PKK64084.1"/>
    <property type="molecule type" value="Genomic_DNA"/>
</dbReference>
<dbReference type="Proteomes" id="UP000233469">
    <property type="component" value="Unassembled WGS sequence"/>
</dbReference>
<gene>
    <name evidence="1" type="ORF">RhiirC2_757249</name>
</gene>
<name>A0A2N1MR16_9GLOM</name>
<reference evidence="1 2" key="1">
    <citation type="submission" date="2016-04" db="EMBL/GenBank/DDBJ databases">
        <title>Genome analyses suggest a sexual origin of heterokaryosis in a supposedly ancient asexual fungus.</title>
        <authorList>
            <person name="Ropars J."/>
            <person name="Sedzielewska K."/>
            <person name="Noel J."/>
            <person name="Charron P."/>
            <person name="Farinelli L."/>
            <person name="Marton T."/>
            <person name="Kruger M."/>
            <person name="Pelin A."/>
            <person name="Brachmann A."/>
            <person name="Corradi N."/>
        </authorList>
    </citation>
    <scope>NUCLEOTIDE SEQUENCE [LARGE SCALE GENOMIC DNA]</scope>
    <source>
        <strain evidence="1 2">C2</strain>
    </source>
</reference>
<comment type="caution">
    <text evidence="1">The sequence shown here is derived from an EMBL/GenBank/DDBJ whole genome shotgun (WGS) entry which is preliminary data.</text>
</comment>
<dbReference type="AlphaFoldDB" id="A0A2N1MR16"/>
<dbReference type="VEuPathDB" id="FungiDB:RhiirA1_484985"/>
<dbReference type="VEuPathDB" id="FungiDB:FUN_000112"/>
<feature type="non-terminal residue" evidence="1">
    <location>
        <position position="68"/>
    </location>
</feature>
<proteinExistence type="predicted"/>
<evidence type="ECO:0000313" key="2">
    <source>
        <dbReference type="Proteomes" id="UP000233469"/>
    </source>
</evidence>
<accession>A0A2N1MR16</accession>
<sequence>MSHSSNQLYGYDSNFSKRFDFTLCSKCNSQLTRDQKSYYKSEKNKDPTQENNQILINEKSETTIIKFL</sequence>
<reference evidence="1 2" key="2">
    <citation type="submission" date="2017-10" db="EMBL/GenBank/DDBJ databases">
        <title>Extensive intraspecific genome diversity in a model arbuscular mycorrhizal fungus.</title>
        <authorList>
            <person name="Chen E.C.H."/>
            <person name="Morin E."/>
            <person name="Baudet D."/>
            <person name="Noel J."/>
            <person name="Ndikumana S."/>
            <person name="Charron P."/>
            <person name="St-Onge C."/>
            <person name="Giorgi J."/>
            <person name="Grigoriev I.V."/>
            <person name="Roux C."/>
            <person name="Martin F.M."/>
            <person name="Corradi N."/>
        </authorList>
    </citation>
    <scope>NUCLEOTIDE SEQUENCE [LARGE SCALE GENOMIC DNA]</scope>
    <source>
        <strain evidence="1 2">C2</strain>
    </source>
</reference>
<protein>
    <submittedName>
        <fullName evidence="1">Uncharacterized protein</fullName>
    </submittedName>
</protein>
<evidence type="ECO:0000313" key="1">
    <source>
        <dbReference type="EMBL" id="PKK64084.1"/>
    </source>
</evidence>